<feature type="domain" description="MotA/TolQ/ExbB proton channel" evidence="8">
    <location>
        <begin position="79"/>
        <end position="183"/>
    </location>
</feature>
<protein>
    <submittedName>
        <fullName evidence="9">MotA/TolQ/ExbB proton channel family protein</fullName>
    </submittedName>
</protein>
<feature type="transmembrane region" description="Helical" evidence="7">
    <location>
        <begin position="37"/>
        <end position="59"/>
    </location>
</feature>
<comment type="caution">
    <text evidence="9">The sequence shown here is derived from an EMBL/GenBank/DDBJ whole genome shotgun (WGS) entry which is preliminary data.</text>
</comment>
<dbReference type="Pfam" id="PF01618">
    <property type="entry name" value="MotA_ExbB"/>
    <property type="match status" value="1"/>
</dbReference>
<comment type="similarity">
    <text evidence="6">Belongs to the exbB/tolQ family.</text>
</comment>
<name>A0A2T5MI18_9GAMM</name>
<sequence length="192" mass="21454">MSLAQNFGGWINNGWVVNGLTAPFRSIQDFFDAGGPVLWLIFAAALVMWTLIIERWWYFREVFPQEQERLRHEWGHRTDRQSWYARRVRAMLISQANVAMGATLPIMSVVIPMCPLLGLLGTVGGMLEVFDVMTIQGTADAGTMASGVSHAMVATMSGLAVSLSGMFFVHHFQARVARETERLNDVLAYEEG</sequence>
<dbReference type="AlphaFoldDB" id="A0A2T5MI18"/>
<comment type="subcellular location">
    <subcellularLocation>
        <location evidence="1">Cell membrane</location>
        <topology evidence="1">Multi-pass membrane protein</topology>
    </subcellularLocation>
    <subcellularLocation>
        <location evidence="6">Membrane</location>
        <topology evidence="6">Multi-pass membrane protein</topology>
    </subcellularLocation>
</comment>
<dbReference type="InterPro" id="IPR002898">
    <property type="entry name" value="MotA_ExbB_proton_chnl"/>
</dbReference>
<dbReference type="OrthoDB" id="4045at2"/>
<dbReference type="Proteomes" id="UP000244248">
    <property type="component" value="Unassembled WGS sequence"/>
</dbReference>
<evidence type="ECO:0000256" key="7">
    <source>
        <dbReference type="SAM" id="Phobius"/>
    </source>
</evidence>
<feature type="transmembrane region" description="Helical" evidence="7">
    <location>
        <begin position="96"/>
        <end position="127"/>
    </location>
</feature>
<keyword evidence="6" id="KW-0653">Protein transport</keyword>
<accession>A0A2T5MI18</accession>
<gene>
    <name evidence="9" type="ORF">CJD38_06030</name>
</gene>
<evidence type="ECO:0000256" key="3">
    <source>
        <dbReference type="ARBA" id="ARBA00022692"/>
    </source>
</evidence>
<evidence type="ECO:0000313" key="9">
    <source>
        <dbReference type="EMBL" id="PTU32216.1"/>
    </source>
</evidence>
<dbReference type="InterPro" id="IPR050790">
    <property type="entry name" value="ExbB/TolQ_transport"/>
</dbReference>
<dbReference type="RefSeq" id="WP_107939408.1">
    <property type="nucleotide sequence ID" value="NZ_QANS01000002.1"/>
</dbReference>
<reference evidence="9 10" key="1">
    <citation type="submission" date="2018-04" db="EMBL/GenBank/DDBJ databases">
        <title>Novel species isolated from glacier.</title>
        <authorList>
            <person name="Liu Q."/>
            <person name="Xin Y.-H."/>
        </authorList>
    </citation>
    <scope>NUCLEOTIDE SEQUENCE [LARGE SCALE GENOMIC DNA]</scope>
    <source>
        <strain evidence="9 10">GT1R17</strain>
    </source>
</reference>
<feature type="transmembrane region" description="Helical" evidence="7">
    <location>
        <begin position="147"/>
        <end position="169"/>
    </location>
</feature>
<evidence type="ECO:0000256" key="2">
    <source>
        <dbReference type="ARBA" id="ARBA00022475"/>
    </source>
</evidence>
<dbReference type="EMBL" id="QANS01000002">
    <property type="protein sequence ID" value="PTU32216.1"/>
    <property type="molecule type" value="Genomic_DNA"/>
</dbReference>
<keyword evidence="6" id="KW-0813">Transport</keyword>
<keyword evidence="3 7" id="KW-0812">Transmembrane</keyword>
<organism evidence="9 10">
    <name type="scientific">Stenotrophobium rhamnosiphilum</name>
    <dbReference type="NCBI Taxonomy" id="2029166"/>
    <lineage>
        <taxon>Bacteria</taxon>
        <taxon>Pseudomonadati</taxon>
        <taxon>Pseudomonadota</taxon>
        <taxon>Gammaproteobacteria</taxon>
        <taxon>Nevskiales</taxon>
        <taxon>Nevskiaceae</taxon>
        <taxon>Stenotrophobium</taxon>
    </lineage>
</organism>
<keyword evidence="4 7" id="KW-1133">Transmembrane helix</keyword>
<keyword evidence="2" id="KW-1003">Cell membrane</keyword>
<evidence type="ECO:0000313" key="10">
    <source>
        <dbReference type="Proteomes" id="UP000244248"/>
    </source>
</evidence>
<evidence type="ECO:0000259" key="8">
    <source>
        <dbReference type="Pfam" id="PF01618"/>
    </source>
</evidence>
<keyword evidence="5 7" id="KW-0472">Membrane</keyword>
<dbReference type="GO" id="GO:0005886">
    <property type="term" value="C:plasma membrane"/>
    <property type="evidence" value="ECO:0007669"/>
    <property type="project" value="UniProtKB-SubCell"/>
</dbReference>
<keyword evidence="10" id="KW-1185">Reference proteome</keyword>
<proteinExistence type="inferred from homology"/>
<dbReference type="PANTHER" id="PTHR30625">
    <property type="entry name" value="PROTEIN TOLQ"/>
    <property type="match status" value="1"/>
</dbReference>
<evidence type="ECO:0000256" key="6">
    <source>
        <dbReference type="RuleBase" id="RU004057"/>
    </source>
</evidence>
<dbReference type="PANTHER" id="PTHR30625:SF18">
    <property type="entry name" value="TONB2 ENERGY TRANSDUCTION SYSTEM INNER MEMBRANE COMPONENT EXBB"/>
    <property type="match status" value="1"/>
</dbReference>
<evidence type="ECO:0000256" key="4">
    <source>
        <dbReference type="ARBA" id="ARBA00022989"/>
    </source>
</evidence>
<evidence type="ECO:0000256" key="1">
    <source>
        <dbReference type="ARBA" id="ARBA00004651"/>
    </source>
</evidence>
<dbReference type="GO" id="GO:0017038">
    <property type="term" value="P:protein import"/>
    <property type="evidence" value="ECO:0007669"/>
    <property type="project" value="TreeGrafter"/>
</dbReference>
<evidence type="ECO:0000256" key="5">
    <source>
        <dbReference type="ARBA" id="ARBA00023136"/>
    </source>
</evidence>